<dbReference type="PANTHER" id="PTHR37049:SF4">
    <property type="entry name" value="RHODANESE DOMAIN-CONTAINING PROTEIN"/>
    <property type="match status" value="1"/>
</dbReference>
<dbReference type="PANTHER" id="PTHR37049">
    <property type="entry name" value="PEPTIDASE S41 FAMILY PROTEIN"/>
    <property type="match status" value="1"/>
</dbReference>
<dbReference type="InterPro" id="IPR052766">
    <property type="entry name" value="S41A_metabolite_peptidase"/>
</dbReference>
<accession>A0A7J6NAA0</accession>
<evidence type="ECO:0000256" key="1">
    <source>
        <dbReference type="SAM" id="SignalP"/>
    </source>
</evidence>
<dbReference type="OrthoDB" id="2437318at2759"/>
<organism evidence="2 3">
    <name type="scientific">Perkinsus olseni</name>
    <name type="common">Perkinsus atlanticus</name>
    <dbReference type="NCBI Taxonomy" id="32597"/>
    <lineage>
        <taxon>Eukaryota</taxon>
        <taxon>Sar</taxon>
        <taxon>Alveolata</taxon>
        <taxon>Perkinsozoa</taxon>
        <taxon>Perkinsea</taxon>
        <taxon>Perkinsida</taxon>
        <taxon>Perkinsidae</taxon>
        <taxon>Perkinsus</taxon>
    </lineage>
</organism>
<protein>
    <recommendedName>
        <fullName evidence="4">Tail specific protease domain-containing protein</fullName>
    </recommendedName>
</protein>
<evidence type="ECO:0008006" key="4">
    <source>
        <dbReference type="Google" id="ProtNLM"/>
    </source>
</evidence>
<reference evidence="2 3" key="1">
    <citation type="submission" date="2020-04" db="EMBL/GenBank/DDBJ databases">
        <title>Perkinsus olseni comparative genomics.</title>
        <authorList>
            <person name="Bogema D.R."/>
        </authorList>
    </citation>
    <scope>NUCLEOTIDE SEQUENCE [LARGE SCALE GENOMIC DNA]</scope>
    <source>
        <strain evidence="2">00978-12</strain>
    </source>
</reference>
<dbReference type="EMBL" id="JABANP010000570">
    <property type="protein sequence ID" value="KAF4680818.1"/>
    <property type="molecule type" value="Genomic_DNA"/>
</dbReference>
<evidence type="ECO:0000313" key="2">
    <source>
        <dbReference type="EMBL" id="KAF4680818.1"/>
    </source>
</evidence>
<sequence length="878" mass="99120">MMRSLRLFMVTFWWVSKSLVQGQPPDSDKWDQACRDATQRADSYCMFYKVGPGAVCHGSHPPIPCGPANTSNIPTPPIPAVDECALLDPARGQTVREHLADDTKIDYIWAKAEDVNRCLNSLTITNFNALFTLHNLKYGLTETYAFADVANGLNKSIQSNTCGFKLHSLDVDIKGFIDDKIREFADVLDPMTPAERRKLFSESIPAAPFHFALQREFSRLNDAHTLYFSPFIDFYYVLPIRFESHMRDGAQVITLGFPDLDESYYPLIYGTPVTKHKKGDVIVEVDGKPVLQWMQDAVSESGPYLGIYQGPVQRLNNVFSVTFQDGSTETINWLGRLSDYSKSVGADVITAQFYNALTNRNPLFQRTVKFETEFYQKEGDSLWDFAGDFSAGDYDSETLDDILAHKVGSRVEDVLFATKTPVTQQEKWIKGIGYQYSLLDDTVVVNVPHFVPGGRVFDLRSVLYENFSEVQDFARQKNVSRILFDVSSNGGGYAISTFALQWYVVPNADDICWPIVRHMTDNWISWVSSFGVNYNQTIDNFFSENADKVGDPAFIHERFQQLYLLLNYADQLLSDAETTQDSRVENTEVPRLKKIEEGILSQRTAAQRAKLFNAFLKERLFLNASTAFGSQIAPQYGWYLFDNEELINPKTREPFDPPLSQFTNYRVLPWGKPSNYSATSVFGDCYDILQNVSSLAGPSYDAEYWTEVAFVTDGNCGSACSLFTQTLQLTGAATAFTFGGLANEAMDVAAFGGGNVLDYDDISPLLNIASHLGYWATFGESDWSKRHTNTWVNKPIPFPNIGGVGYTWNIILASQLGPHSLPRQFYIIPPHKHLNMWARNFDERAAIHEEIVSIKNWTHLRMNPQFPDLGDCPVYHKA</sequence>
<feature type="signal peptide" evidence="1">
    <location>
        <begin position="1"/>
        <end position="22"/>
    </location>
</feature>
<keyword evidence="1" id="KW-0732">Signal</keyword>
<evidence type="ECO:0000313" key="3">
    <source>
        <dbReference type="Proteomes" id="UP000541610"/>
    </source>
</evidence>
<proteinExistence type="predicted"/>
<comment type="caution">
    <text evidence="2">The sequence shown here is derived from an EMBL/GenBank/DDBJ whole genome shotgun (WGS) entry which is preliminary data.</text>
</comment>
<dbReference type="AlphaFoldDB" id="A0A7J6NAA0"/>
<feature type="chain" id="PRO_5029496762" description="Tail specific protease domain-containing protein" evidence="1">
    <location>
        <begin position="23"/>
        <end position="878"/>
    </location>
</feature>
<gene>
    <name evidence="2" type="ORF">FOZ60_012961</name>
</gene>
<dbReference type="Proteomes" id="UP000541610">
    <property type="component" value="Unassembled WGS sequence"/>
</dbReference>
<name>A0A7J6NAA0_PEROL</name>